<dbReference type="EMBL" id="CP017817">
    <property type="protein sequence ID" value="APA08839.1"/>
    <property type="molecule type" value="Genomic_DNA"/>
</dbReference>
<reference evidence="3" key="1">
    <citation type="journal article" date="2017" name="Genome Biol. Evol.">
        <title>The complete genome sequence of the phytopathogenic fungus Sclerotinia sclerotiorum reveals insights into the genome architecture of broad host range pathogens.</title>
        <authorList>
            <person name="Derbyshire M."/>
            <person name="Denton-Giles M."/>
            <person name="Hegedus D."/>
            <person name="Seifbarghy S."/>
            <person name="Rollins J."/>
            <person name="van Kan J."/>
            <person name="Seidl M.F."/>
            <person name="Faino L."/>
            <person name="Mbengue M."/>
            <person name="Navaud O."/>
            <person name="Raffaele S."/>
            <person name="Hammond-Kosack K."/>
            <person name="Heard S."/>
            <person name="Oliver R."/>
        </authorList>
    </citation>
    <scope>NUCLEOTIDE SEQUENCE [LARGE SCALE GENOMIC DNA]</scope>
    <source>
        <strain evidence="3">ATCC 18683 / 1980 / Ss-1</strain>
    </source>
</reference>
<accession>A0A1D9Q1T3</accession>
<dbReference type="AlphaFoldDB" id="A0A1D9Q1T3"/>
<keyword evidence="1" id="KW-1133">Transmembrane helix</keyword>
<sequence>MSRSPAEMLLTFTLLLVYICFYSVLITITLPMTFFGVCLGINTVFQAVLERVLGPLIARQLLGNDDPVLEGLIAERRRLLGGRPMPGQYTLDEEIDTPQNPLDEEIDAPQERVRRPFRILLMEREMLNEHRIAQYRGWLRQMEHPAEWELEDIEAQVTEDFESDEAD</sequence>
<dbReference type="VEuPathDB" id="FungiDB:sscle_04g036090"/>
<evidence type="ECO:0000313" key="2">
    <source>
        <dbReference type="EMBL" id="APA08839.1"/>
    </source>
</evidence>
<keyword evidence="1" id="KW-0812">Transmembrane</keyword>
<gene>
    <name evidence="2" type="ORF">sscle_04g036090</name>
</gene>
<dbReference type="OrthoDB" id="3563552at2759"/>
<evidence type="ECO:0000313" key="3">
    <source>
        <dbReference type="Proteomes" id="UP000177798"/>
    </source>
</evidence>
<organism evidence="2 3">
    <name type="scientific">Sclerotinia sclerotiorum (strain ATCC 18683 / 1980 / Ss-1)</name>
    <name type="common">White mold</name>
    <name type="synonym">Whetzelinia sclerotiorum</name>
    <dbReference type="NCBI Taxonomy" id="665079"/>
    <lineage>
        <taxon>Eukaryota</taxon>
        <taxon>Fungi</taxon>
        <taxon>Dikarya</taxon>
        <taxon>Ascomycota</taxon>
        <taxon>Pezizomycotina</taxon>
        <taxon>Leotiomycetes</taxon>
        <taxon>Helotiales</taxon>
        <taxon>Sclerotiniaceae</taxon>
        <taxon>Sclerotinia</taxon>
    </lineage>
</organism>
<dbReference type="KEGG" id="ssl:SS1G_02640"/>
<protein>
    <submittedName>
        <fullName evidence="2">Uncharacterized protein</fullName>
    </submittedName>
</protein>
<name>A0A1D9Q1T3_SCLS1</name>
<dbReference type="Proteomes" id="UP000177798">
    <property type="component" value="Chromosome 4"/>
</dbReference>
<proteinExistence type="predicted"/>
<feature type="transmembrane region" description="Helical" evidence="1">
    <location>
        <begin position="12"/>
        <end position="37"/>
    </location>
</feature>
<evidence type="ECO:0000256" key="1">
    <source>
        <dbReference type="SAM" id="Phobius"/>
    </source>
</evidence>
<keyword evidence="1" id="KW-0472">Membrane</keyword>
<dbReference type="RefSeq" id="XP_001596420.1">
    <property type="nucleotide sequence ID" value="XM_001596370.1"/>
</dbReference>